<reference evidence="2" key="1">
    <citation type="submission" date="2022-12" db="EMBL/GenBank/DDBJ databases">
        <authorList>
            <person name="Petersen C."/>
        </authorList>
    </citation>
    <scope>NUCLEOTIDE SEQUENCE</scope>
    <source>
        <strain evidence="2">IBT 29677</strain>
    </source>
</reference>
<dbReference type="EMBL" id="JAPZBU010000009">
    <property type="protein sequence ID" value="KAJ5386767.1"/>
    <property type="molecule type" value="Genomic_DNA"/>
</dbReference>
<evidence type="ECO:0000313" key="2">
    <source>
        <dbReference type="EMBL" id="KAJ5386767.1"/>
    </source>
</evidence>
<dbReference type="GeneID" id="81372925"/>
<name>A0A9X0B3I6_9EURO</name>
<feature type="compositionally biased region" description="Basic and acidic residues" evidence="1">
    <location>
        <begin position="205"/>
        <end position="222"/>
    </location>
</feature>
<comment type="caution">
    <text evidence="2">The sequence shown here is derived from an EMBL/GenBank/DDBJ whole genome shotgun (WGS) entry which is preliminary data.</text>
</comment>
<feature type="region of interest" description="Disordered" evidence="1">
    <location>
        <begin position="328"/>
        <end position="356"/>
    </location>
</feature>
<evidence type="ECO:0000313" key="3">
    <source>
        <dbReference type="Proteomes" id="UP001147747"/>
    </source>
</evidence>
<dbReference type="RefSeq" id="XP_056484565.1">
    <property type="nucleotide sequence ID" value="XM_056633945.1"/>
</dbReference>
<protein>
    <recommendedName>
        <fullName evidence="4">Myb-like domain-containing protein</fullName>
    </recommendedName>
</protein>
<dbReference type="AlphaFoldDB" id="A0A9X0B3I6"/>
<dbReference type="Proteomes" id="UP001147747">
    <property type="component" value="Unassembled WGS sequence"/>
</dbReference>
<sequence>MSLPRGHGLPSSGEEMQGYYQTLGPEWTGVDTVCQVTDTDSDSGPNPNPGVGAIVAHTETHSLIKDIFSLRFKPPFMDVNQPYCSEPIVHPNVLTPISLPDSSFHPSPIASHRAQEYHPQEYRYVNDPIVQPQGLGICAPFPSEYPRTTAPTSANYAYAPDHLHYGLGQTPAASPRAPPPKRMKRTPSKTPSRDTPINILPDPEGMERMERDRERRGRRDPQAEQEDLFVESLREQGYAWKVIRDMFCEHFEKDATEARLQMRLGRRKKERTSRWEDAEIQLLTSAHESWEQEKYRFIANKMKELGSMKGYTPEECKLQLALLDTKQDLAEKQGSPSTTSEPPSSPPAPSTSRKRSAQFTEVINTLHHRYHWRHFRIITAIFPISRST</sequence>
<keyword evidence="3" id="KW-1185">Reference proteome</keyword>
<evidence type="ECO:0008006" key="4">
    <source>
        <dbReference type="Google" id="ProtNLM"/>
    </source>
</evidence>
<gene>
    <name evidence="2" type="ORF">N7509_009308</name>
</gene>
<proteinExistence type="predicted"/>
<evidence type="ECO:0000256" key="1">
    <source>
        <dbReference type="SAM" id="MobiDB-lite"/>
    </source>
</evidence>
<accession>A0A9X0B3I6</accession>
<dbReference type="OrthoDB" id="5421421at2759"/>
<feature type="region of interest" description="Disordered" evidence="1">
    <location>
        <begin position="165"/>
        <end position="227"/>
    </location>
</feature>
<organism evidence="2 3">
    <name type="scientific">Penicillium cosmopolitanum</name>
    <dbReference type="NCBI Taxonomy" id="1131564"/>
    <lineage>
        <taxon>Eukaryota</taxon>
        <taxon>Fungi</taxon>
        <taxon>Dikarya</taxon>
        <taxon>Ascomycota</taxon>
        <taxon>Pezizomycotina</taxon>
        <taxon>Eurotiomycetes</taxon>
        <taxon>Eurotiomycetidae</taxon>
        <taxon>Eurotiales</taxon>
        <taxon>Aspergillaceae</taxon>
        <taxon>Penicillium</taxon>
    </lineage>
</organism>
<reference evidence="2" key="2">
    <citation type="journal article" date="2023" name="IMA Fungus">
        <title>Comparative genomic study of the Penicillium genus elucidates a diverse pangenome and 15 lateral gene transfer events.</title>
        <authorList>
            <person name="Petersen C."/>
            <person name="Sorensen T."/>
            <person name="Nielsen M.R."/>
            <person name="Sondergaard T.E."/>
            <person name="Sorensen J.L."/>
            <person name="Fitzpatrick D.A."/>
            <person name="Frisvad J.C."/>
            <person name="Nielsen K.L."/>
        </authorList>
    </citation>
    <scope>NUCLEOTIDE SEQUENCE</scope>
    <source>
        <strain evidence="2">IBT 29677</strain>
    </source>
</reference>